<keyword evidence="1" id="KW-0472">Membrane</keyword>
<organism evidence="2 3">
    <name type="scientific">Frankliniella fusca</name>
    <dbReference type="NCBI Taxonomy" id="407009"/>
    <lineage>
        <taxon>Eukaryota</taxon>
        <taxon>Metazoa</taxon>
        <taxon>Ecdysozoa</taxon>
        <taxon>Arthropoda</taxon>
        <taxon>Hexapoda</taxon>
        <taxon>Insecta</taxon>
        <taxon>Pterygota</taxon>
        <taxon>Neoptera</taxon>
        <taxon>Paraneoptera</taxon>
        <taxon>Thysanoptera</taxon>
        <taxon>Terebrantia</taxon>
        <taxon>Thripoidea</taxon>
        <taxon>Thripidae</taxon>
        <taxon>Frankliniella</taxon>
    </lineage>
</organism>
<dbReference type="GO" id="GO:0005840">
    <property type="term" value="C:ribosome"/>
    <property type="evidence" value="ECO:0007669"/>
    <property type="project" value="UniProtKB-KW"/>
</dbReference>
<reference evidence="2" key="2">
    <citation type="journal article" date="2023" name="BMC Genomics">
        <title>Pest status, molecular evolution, and epigenetic factors derived from the genome assembly of Frankliniella fusca, a thysanopteran phytovirus vector.</title>
        <authorList>
            <person name="Catto M.A."/>
            <person name="Labadie P.E."/>
            <person name="Jacobson A.L."/>
            <person name="Kennedy G.G."/>
            <person name="Srinivasan R."/>
            <person name="Hunt B.G."/>
        </authorList>
    </citation>
    <scope>NUCLEOTIDE SEQUENCE</scope>
    <source>
        <strain evidence="2">PL_HMW_Pooled</strain>
    </source>
</reference>
<dbReference type="AlphaFoldDB" id="A0AAE1H9Z6"/>
<evidence type="ECO:0000256" key="1">
    <source>
        <dbReference type="SAM" id="Phobius"/>
    </source>
</evidence>
<proteinExistence type="predicted"/>
<reference evidence="2" key="1">
    <citation type="submission" date="2021-07" db="EMBL/GenBank/DDBJ databases">
        <authorList>
            <person name="Catto M.A."/>
            <person name="Jacobson A."/>
            <person name="Kennedy G."/>
            <person name="Labadie P."/>
            <person name="Hunt B.G."/>
            <person name="Srinivasan R."/>
        </authorList>
    </citation>
    <scope>NUCLEOTIDE SEQUENCE</scope>
    <source>
        <strain evidence="2">PL_HMW_Pooled</strain>
        <tissue evidence="2">Head</tissue>
    </source>
</reference>
<feature type="transmembrane region" description="Helical" evidence="1">
    <location>
        <begin position="61"/>
        <end position="79"/>
    </location>
</feature>
<keyword evidence="2" id="KW-0689">Ribosomal protein</keyword>
<keyword evidence="1" id="KW-1133">Transmembrane helix</keyword>
<comment type="caution">
    <text evidence="2">The sequence shown here is derived from an EMBL/GenBank/DDBJ whole genome shotgun (WGS) entry which is preliminary data.</text>
</comment>
<accession>A0AAE1H9Z6</accession>
<keyword evidence="2" id="KW-0687">Ribonucleoprotein</keyword>
<sequence>MLEVENTTFRKRLLAAMEMSEEKKNGQVRFSNFLQSLIESAKNNFSKKDSGKRYSSNLKDMCTYLIFIVGGFLCYMVMYRNLPIPSVSTIRANLSSKDTIREGYFRFKELSDFLTARNLPRIVSISEDGTRVKGQIQYDRKTNQIVGFVLPLDKNGLPSVGKYPATSARTISNYFEENTVSNIAYCLIAQPMAPNAPSFCLALFGTDNKFESTDVSNRWNWMVAQGKEHNIEIVNFSGDGDAKILKAMCSRVFKNNKHWFFFLWYCPTAFYSRPHSYRNKIKRKIHHSIHYSSNGKIYCF</sequence>
<dbReference type="EMBL" id="JAHWGI010000751">
    <property type="protein sequence ID" value="KAK3917567.1"/>
    <property type="molecule type" value="Genomic_DNA"/>
</dbReference>
<dbReference type="Proteomes" id="UP001219518">
    <property type="component" value="Unassembled WGS sequence"/>
</dbReference>
<name>A0AAE1H9Z6_9NEOP</name>
<keyword evidence="1" id="KW-0812">Transmembrane</keyword>
<evidence type="ECO:0000313" key="2">
    <source>
        <dbReference type="EMBL" id="KAK3917567.1"/>
    </source>
</evidence>
<keyword evidence="3" id="KW-1185">Reference proteome</keyword>
<gene>
    <name evidence="2" type="ORF">KUF71_007053</name>
</gene>
<protein>
    <submittedName>
        <fullName evidence="2">50S ribosomal protein L4</fullName>
    </submittedName>
</protein>
<dbReference type="PANTHER" id="PTHR33173:SF2">
    <property type="entry name" value="MYND-TYPE DOMAIN-CONTAINING PROTEIN"/>
    <property type="match status" value="1"/>
</dbReference>
<dbReference type="PANTHER" id="PTHR33173">
    <property type="match status" value="1"/>
</dbReference>
<evidence type="ECO:0000313" key="3">
    <source>
        <dbReference type="Proteomes" id="UP001219518"/>
    </source>
</evidence>